<dbReference type="FunCoup" id="A0A059C8W3">
    <property type="interactions" value="2053"/>
</dbReference>
<feature type="region of interest" description="Disordered" evidence="2">
    <location>
        <begin position="1"/>
        <end position="135"/>
    </location>
</feature>
<feature type="region of interest" description="Disordered" evidence="2">
    <location>
        <begin position="544"/>
        <end position="567"/>
    </location>
</feature>
<evidence type="ECO:0000313" key="4">
    <source>
        <dbReference type="EMBL" id="KCW74626.1"/>
    </source>
</evidence>
<dbReference type="InterPro" id="IPR011989">
    <property type="entry name" value="ARM-like"/>
</dbReference>
<gene>
    <name evidence="4" type="ORF">EUGRSUZ_E03352</name>
</gene>
<feature type="compositionally biased region" description="Basic and acidic residues" evidence="2">
    <location>
        <begin position="122"/>
        <end position="131"/>
    </location>
</feature>
<accession>A0A059C8W3</accession>
<dbReference type="FunFam" id="1.25.10.10:FF:000519">
    <property type="entry name" value="WAPL (Wings apart-like protein regulation of heterochromatin) protein"/>
    <property type="match status" value="1"/>
</dbReference>
<dbReference type="SUPFAM" id="SSF48371">
    <property type="entry name" value="ARM repeat"/>
    <property type="match status" value="1"/>
</dbReference>
<feature type="domain" description="Wings apart-like protein C-terminal" evidence="3">
    <location>
        <begin position="135"/>
        <end position="771"/>
    </location>
</feature>
<proteinExistence type="inferred from homology"/>
<dbReference type="AlphaFoldDB" id="A0A059C8W3"/>
<dbReference type="STRING" id="71139.A0A059C8W3"/>
<evidence type="ECO:0000256" key="2">
    <source>
        <dbReference type="SAM" id="MobiDB-lite"/>
    </source>
</evidence>
<dbReference type="Pfam" id="PF07814">
    <property type="entry name" value="WAPL"/>
    <property type="match status" value="1"/>
</dbReference>
<dbReference type="Gramene" id="KCW74626">
    <property type="protein sequence ID" value="KCW74626"/>
    <property type="gene ID" value="EUGRSUZ_E03352"/>
</dbReference>
<dbReference type="EMBL" id="KK198757">
    <property type="protein sequence ID" value="KCW74626.1"/>
    <property type="molecule type" value="Genomic_DNA"/>
</dbReference>
<dbReference type="OMA" id="DFEPSKW"/>
<dbReference type="eggNOG" id="KOG2152">
    <property type="taxonomic scope" value="Eukaryota"/>
</dbReference>
<dbReference type="Gene3D" id="1.25.10.10">
    <property type="entry name" value="Leucine-rich Repeat Variant"/>
    <property type="match status" value="2"/>
</dbReference>
<reference evidence="4" key="1">
    <citation type="submission" date="2013-07" db="EMBL/GenBank/DDBJ databases">
        <title>The genome of Eucalyptus grandis.</title>
        <authorList>
            <person name="Schmutz J."/>
            <person name="Hayes R."/>
            <person name="Myburg A."/>
            <person name="Tuskan G."/>
            <person name="Grattapaglia D."/>
            <person name="Rokhsar D.S."/>
        </authorList>
    </citation>
    <scope>NUCLEOTIDE SEQUENCE</scope>
    <source>
        <tissue evidence="4">Leaf extractions</tissue>
    </source>
</reference>
<feature type="compositionally biased region" description="Low complexity" evidence="2">
    <location>
        <begin position="70"/>
        <end position="81"/>
    </location>
</feature>
<protein>
    <recommendedName>
        <fullName evidence="3">Wings apart-like protein C-terminal domain-containing protein</fullName>
    </recommendedName>
</protein>
<organism evidence="4">
    <name type="scientific">Eucalyptus grandis</name>
    <name type="common">Flooded gum</name>
    <dbReference type="NCBI Taxonomy" id="71139"/>
    <lineage>
        <taxon>Eukaryota</taxon>
        <taxon>Viridiplantae</taxon>
        <taxon>Streptophyta</taxon>
        <taxon>Embryophyta</taxon>
        <taxon>Tracheophyta</taxon>
        <taxon>Spermatophyta</taxon>
        <taxon>Magnoliopsida</taxon>
        <taxon>eudicotyledons</taxon>
        <taxon>Gunneridae</taxon>
        <taxon>Pentapetalae</taxon>
        <taxon>rosids</taxon>
        <taxon>malvids</taxon>
        <taxon>Myrtales</taxon>
        <taxon>Myrtaceae</taxon>
        <taxon>Myrtoideae</taxon>
        <taxon>Eucalypteae</taxon>
        <taxon>Eucalyptus</taxon>
    </lineage>
</organism>
<dbReference type="InterPro" id="IPR039874">
    <property type="entry name" value="WAPL"/>
</dbReference>
<dbReference type="PANTHER" id="PTHR22100">
    <property type="entry name" value="WINGS APART-LIKE PROTEIN HOMOLOG"/>
    <property type="match status" value="1"/>
</dbReference>
<feature type="region of interest" description="Disordered" evidence="2">
    <location>
        <begin position="514"/>
        <end position="533"/>
    </location>
</feature>
<feature type="compositionally biased region" description="Basic and acidic residues" evidence="2">
    <location>
        <begin position="29"/>
        <end position="41"/>
    </location>
</feature>
<feature type="region of interest" description="Disordered" evidence="2">
    <location>
        <begin position="643"/>
        <end position="663"/>
    </location>
</feature>
<dbReference type="InParanoid" id="A0A059C8W3"/>
<dbReference type="OrthoDB" id="78088at2759"/>
<dbReference type="InterPro" id="IPR016024">
    <property type="entry name" value="ARM-type_fold"/>
</dbReference>
<sequence>MIVRTYGRRNRGIPRGYPDSMDDDSILDDPYRDSLSSHHDATAPQDFYAFSSSQDSTTPAGPHHHHHLPFFDSDPFAPPAAAEEDYGGYGGGGGGGGVGGAARKSKKARNGEGGGRRGKGYGVEERRREGPRTTSTLMETQEFGEMMEHVDEVNFALDGLRKGQPVRIRRASLLSLLGICSTAQQRRLLRTQGIAKTIVNALIGLNFEDSPSNLAAATLFYLLTGDGQDDQLLESPRCINFLVKMLKPTVSASTEEKSSRFGFKLLGLRKDSEIFHGGMNKKDSGAADIISRVKEILVSCKELKPSFLHDSGIQRPELSPKWIALLTMEKASLSTIALEETSGIVRKTGGNFKEKLREFGGLDAVFGVSMHCYSIMEGSREQHPSSWDAKNDVYLSSLVLLLKCLKIMENATFLSNDNQTHLLEMQGNLGSERSNISFTKLIINVIKILSGLYLLKSTPAPNSQESEFSNGIYHTSRLALVAADKEESKEILSVRSTSERCSVEEISLQKISGASVPPRYSSSSSEVTTSSNGSSLLKINFSSSASSSRGGLLKSSSSGTNSTSNGLKCNFSNGKRDIVSDDAMFESLEHSQDPFAFDEDEFAPSKWELLSGKKHSRSKNSRLPIRETEDVCQLQLKRLEDLDKGERPLQESSSCDNNCSQEASTSGAIDEENHSYLTDCLLTAVKVLMNLTNDNPLGCKQIAACGGLETMVSIIAGHFPMFSSSLSLFSDSKEKNQNVDLALEKEKHLTDQELDFLVAILGLLVNLVEKDGSNRSRLATTSVTVPNLEGLESGSRRDVIPLLCSIFLANRGGSEAAGEEQVMELDEATLLQGEKEAEKMIVEAYSALLLAFLSTESKSIRDKIAACLPNHNLAVLVPVLERFVAFHLSLDMMTPETHKTVSEVIESCRVL</sequence>
<name>A0A059C8W3_EUCGR</name>
<dbReference type="InterPro" id="IPR022771">
    <property type="entry name" value="WAPL_C"/>
</dbReference>
<feature type="compositionally biased region" description="Basic residues" evidence="2">
    <location>
        <begin position="1"/>
        <end position="12"/>
    </location>
</feature>
<evidence type="ECO:0000256" key="1">
    <source>
        <dbReference type="ARBA" id="ARBA00006854"/>
    </source>
</evidence>
<feature type="compositionally biased region" description="Polar residues" evidence="2">
    <location>
        <begin position="650"/>
        <end position="663"/>
    </location>
</feature>
<comment type="similarity">
    <text evidence="1">Belongs to the WAPL family.</text>
</comment>
<dbReference type="PANTHER" id="PTHR22100:SF13">
    <property type="entry name" value="WINGS APART-LIKE PROTEIN HOMOLOG"/>
    <property type="match status" value="1"/>
</dbReference>
<evidence type="ECO:0000259" key="3">
    <source>
        <dbReference type="Pfam" id="PF07814"/>
    </source>
</evidence>
<dbReference type="KEGG" id="egr:104445307"/>
<feature type="compositionally biased region" description="Polar residues" evidence="2">
    <location>
        <begin position="50"/>
        <end position="59"/>
    </location>
</feature>
<feature type="compositionally biased region" description="Gly residues" evidence="2">
    <location>
        <begin position="87"/>
        <end position="100"/>
    </location>
</feature>